<dbReference type="EMBL" id="FTNR01000007">
    <property type="protein sequence ID" value="SIS01680.1"/>
    <property type="molecule type" value="Genomic_DNA"/>
</dbReference>
<dbReference type="AlphaFoldDB" id="A0A1N7FN16"/>
<organism evidence="2 3">
    <name type="scientific">Natronorubrum thiooxidans</name>
    <dbReference type="NCBI Taxonomy" id="308853"/>
    <lineage>
        <taxon>Archaea</taxon>
        <taxon>Methanobacteriati</taxon>
        <taxon>Methanobacteriota</taxon>
        <taxon>Stenosarchaea group</taxon>
        <taxon>Halobacteria</taxon>
        <taxon>Halobacteriales</taxon>
        <taxon>Natrialbaceae</taxon>
        <taxon>Natronorubrum</taxon>
    </lineage>
</organism>
<name>A0A1N7FN16_9EURY</name>
<gene>
    <name evidence="2" type="ORF">SAMN05421752_107170</name>
</gene>
<feature type="transmembrane region" description="Helical" evidence="1">
    <location>
        <begin position="40"/>
        <end position="61"/>
    </location>
</feature>
<reference evidence="3" key="1">
    <citation type="submission" date="2017-01" db="EMBL/GenBank/DDBJ databases">
        <authorList>
            <person name="Varghese N."/>
            <person name="Submissions S."/>
        </authorList>
    </citation>
    <scope>NUCLEOTIDE SEQUENCE [LARGE SCALE GENOMIC DNA]</scope>
    <source>
        <strain evidence="3">type strain: HArc-</strain>
    </source>
</reference>
<dbReference type="RefSeq" id="WP_076609346.1">
    <property type="nucleotide sequence ID" value="NZ_FTNR01000007.1"/>
</dbReference>
<keyword evidence="3" id="KW-1185">Reference proteome</keyword>
<feature type="transmembrane region" description="Helical" evidence="1">
    <location>
        <begin position="6"/>
        <end position="28"/>
    </location>
</feature>
<feature type="transmembrane region" description="Helical" evidence="1">
    <location>
        <begin position="67"/>
        <end position="87"/>
    </location>
</feature>
<keyword evidence="1" id="KW-1133">Transmembrane helix</keyword>
<accession>A0A1N7FN16</accession>
<evidence type="ECO:0000313" key="3">
    <source>
        <dbReference type="Proteomes" id="UP000185936"/>
    </source>
</evidence>
<evidence type="ECO:0000256" key="1">
    <source>
        <dbReference type="SAM" id="Phobius"/>
    </source>
</evidence>
<keyword evidence="1" id="KW-0472">Membrane</keyword>
<dbReference type="OrthoDB" id="176968at2157"/>
<evidence type="ECO:0000313" key="2">
    <source>
        <dbReference type="EMBL" id="SIS01680.1"/>
    </source>
</evidence>
<sequence>MIAVIYGLFSLVLVLGGGIVIYDAQLYTEAQRARAPRLSRAYLGSGVLLVLVGAIGLLWIASGRAVWTLNAVLVVVAALPSLVQHLLHRRLELDRSPLENRIRSATGRTTPNSE</sequence>
<proteinExistence type="predicted"/>
<protein>
    <submittedName>
        <fullName evidence="2">Uncharacterized protein</fullName>
    </submittedName>
</protein>
<dbReference type="Proteomes" id="UP000185936">
    <property type="component" value="Unassembled WGS sequence"/>
</dbReference>
<keyword evidence="1" id="KW-0812">Transmembrane</keyword>